<sequence>MASPVPPQKHFGGDIAFVPSSSSSAPSFPALSPLQNAYNRFSTWRSSLGLTNPGSVENLQKEVKNTHLTNFIFDGARADLMKGLSMDPAFQVTHSFSLASQTMPPSYSFGAVFANQQLFLQGNVDHDGNLSGRFNQGWSPTNVTKMQMQLGTTPGHSMIQLEHDYQGADYSLNGKVINPSPTDGSGIYVGSYLQSVTRNLALGFETLHQRSTPELTETSTSYVAKLMGTNSDWIATAHIQPIGVLQATYWHKLSEKVEAAADLQLIAAPQRRDAIATLGAKYDLRMSTFRAQVDSTGKVSALLEQRFAPTFSFTVAGEIDHFKNAAKVGVGVMIESSSLTPEEMGMMMPPGPPPV</sequence>
<evidence type="ECO:0000313" key="1">
    <source>
        <dbReference type="EMBL" id="KAI0062260.1"/>
    </source>
</evidence>
<name>A0ACB8T214_9AGAM</name>
<accession>A0ACB8T214</accession>
<keyword evidence="2" id="KW-1185">Reference proteome</keyword>
<evidence type="ECO:0000313" key="2">
    <source>
        <dbReference type="Proteomes" id="UP000814140"/>
    </source>
</evidence>
<reference evidence="1" key="1">
    <citation type="submission" date="2021-03" db="EMBL/GenBank/DDBJ databases">
        <authorList>
            <consortium name="DOE Joint Genome Institute"/>
            <person name="Ahrendt S."/>
            <person name="Looney B.P."/>
            <person name="Miyauchi S."/>
            <person name="Morin E."/>
            <person name="Drula E."/>
            <person name="Courty P.E."/>
            <person name="Chicoki N."/>
            <person name="Fauchery L."/>
            <person name="Kohler A."/>
            <person name="Kuo A."/>
            <person name="Labutti K."/>
            <person name="Pangilinan J."/>
            <person name="Lipzen A."/>
            <person name="Riley R."/>
            <person name="Andreopoulos W."/>
            <person name="He G."/>
            <person name="Johnson J."/>
            <person name="Barry K.W."/>
            <person name="Grigoriev I.V."/>
            <person name="Nagy L."/>
            <person name="Hibbett D."/>
            <person name="Henrissat B."/>
            <person name="Matheny P.B."/>
            <person name="Labbe J."/>
            <person name="Martin F."/>
        </authorList>
    </citation>
    <scope>NUCLEOTIDE SEQUENCE</scope>
    <source>
        <strain evidence="1">HHB10654</strain>
    </source>
</reference>
<dbReference type="EMBL" id="MU277208">
    <property type="protein sequence ID" value="KAI0062260.1"/>
    <property type="molecule type" value="Genomic_DNA"/>
</dbReference>
<proteinExistence type="predicted"/>
<dbReference type="Proteomes" id="UP000814140">
    <property type="component" value="Unassembled WGS sequence"/>
</dbReference>
<protein>
    <submittedName>
        <fullName evidence="1">Uncharacterized protein</fullName>
    </submittedName>
</protein>
<reference evidence="1" key="2">
    <citation type="journal article" date="2022" name="New Phytol.">
        <title>Evolutionary transition to the ectomycorrhizal habit in the genomes of a hyperdiverse lineage of mushroom-forming fungi.</title>
        <authorList>
            <person name="Looney B."/>
            <person name="Miyauchi S."/>
            <person name="Morin E."/>
            <person name="Drula E."/>
            <person name="Courty P.E."/>
            <person name="Kohler A."/>
            <person name="Kuo A."/>
            <person name="LaButti K."/>
            <person name="Pangilinan J."/>
            <person name="Lipzen A."/>
            <person name="Riley R."/>
            <person name="Andreopoulos W."/>
            <person name="He G."/>
            <person name="Johnson J."/>
            <person name="Nolan M."/>
            <person name="Tritt A."/>
            <person name="Barry K.W."/>
            <person name="Grigoriev I.V."/>
            <person name="Nagy L.G."/>
            <person name="Hibbett D."/>
            <person name="Henrissat B."/>
            <person name="Matheny P.B."/>
            <person name="Labbe J."/>
            <person name="Martin F.M."/>
        </authorList>
    </citation>
    <scope>NUCLEOTIDE SEQUENCE</scope>
    <source>
        <strain evidence="1">HHB10654</strain>
    </source>
</reference>
<organism evidence="1 2">
    <name type="scientific">Artomyces pyxidatus</name>
    <dbReference type="NCBI Taxonomy" id="48021"/>
    <lineage>
        <taxon>Eukaryota</taxon>
        <taxon>Fungi</taxon>
        <taxon>Dikarya</taxon>
        <taxon>Basidiomycota</taxon>
        <taxon>Agaricomycotina</taxon>
        <taxon>Agaricomycetes</taxon>
        <taxon>Russulales</taxon>
        <taxon>Auriscalpiaceae</taxon>
        <taxon>Artomyces</taxon>
    </lineage>
</organism>
<gene>
    <name evidence="1" type="ORF">BV25DRAFT_1945387</name>
</gene>
<comment type="caution">
    <text evidence="1">The sequence shown here is derived from an EMBL/GenBank/DDBJ whole genome shotgun (WGS) entry which is preliminary data.</text>
</comment>